<proteinExistence type="predicted"/>
<dbReference type="HOGENOM" id="CLU_007946_15_12_11"/>
<dbReference type="Gene3D" id="1.20.1740.10">
    <property type="entry name" value="Amino acid/polyamine transporter I"/>
    <property type="match status" value="1"/>
</dbReference>
<feature type="transmembrane region" description="Helical" evidence="6">
    <location>
        <begin position="154"/>
        <end position="173"/>
    </location>
</feature>
<keyword evidence="4 6" id="KW-0472">Membrane</keyword>
<dbReference type="PANTHER" id="PTHR42770">
    <property type="entry name" value="AMINO ACID TRANSPORTER-RELATED"/>
    <property type="match status" value="1"/>
</dbReference>
<dbReference type="OrthoDB" id="259687at2"/>
<feature type="transmembrane region" description="Helical" evidence="6">
    <location>
        <begin position="180"/>
        <end position="201"/>
    </location>
</feature>
<name>A0A022KWV2_9MICO</name>
<dbReference type="PANTHER" id="PTHR42770:SF7">
    <property type="entry name" value="MEMBRANE PROTEIN"/>
    <property type="match status" value="1"/>
</dbReference>
<feature type="transmembrane region" description="Helical" evidence="6">
    <location>
        <begin position="285"/>
        <end position="311"/>
    </location>
</feature>
<evidence type="ECO:0000256" key="3">
    <source>
        <dbReference type="ARBA" id="ARBA00022989"/>
    </source>
</evidence>
<feature type="transmembrane region" description="Helical" evidence="6">
    <location>
        <begin position="388"/>
        <end position="420"/>
    </location>
</feature>
<dbReference type="Proteomes" id="UP000019754">
    <property type="component" value="Unassembled WGS sequence"/>
</dbReference>
<evidence type="ECO:0000313" key="9">
    <source>
        <dbReference type="Proteomes" id="UP000019754"/>
    </source>
</evidence>
<evidence type="ECO:0000256" key="1">
    <source>
        <dbReference type="ARBA" id="ARBA00004141"/>
    </source>
</evidence>
<keyword evidence="3 6" id="KW-1133">Transmembrane helix</keyword>
<dbReference type="GO" id="GO:0055085">
    <property type="term" value="P:transmembrane transport"/>
    <property type="evidence" value="ECO:0007669"/>
    <property type="project" value="InterPro"/>
</dbReference>
<keyword evidence="9" id="KW-1185">Reference proteome</keyword>
<dbReference type="InterPro" id="IPR004841">
    <property type="entry name" value="AA-permease/SLC12A_dom"/>
</dbReference>
<dbReference type="EMBL" id="AORC01000009">
    <property type="protein sequence ID" value="EYT49388.1"/>
    <property type="molecule type" value="Genomic_DNA"/>
</dbReference>
<organism evidence="8 9">
    <name type="scientific">Brachybacterium muris UCD-AY4</name>
    <dbReference type="NCBI Taxonomy" id="1249481"/>
    <lineage>
        <taxon>Bacteria</taxon>
        <taxon>Bacillati</taxon>
        <taxon>Actinomycetota</taxon>
        <taxon>Actinomycetes</taxon>
        <taxon>Micrococcales</taxon>
        <taxon>Dermabacteraceae</taxon>
        <taxon>Brachybacterium</taxon>
    </lineage>
</organism>
<evidence type="ECO:0000256" key="5">
    <source>
        <dbReference type="SAM" id="MobiDB-lite"/>
    </source>
</evidence>
<evidence type="ECO:0000259" key="7">
    <source>
        <dbReference type="Pfam" id="PF00324"/>
    </source>
</evidence>
<evidence type="ECO:0000256" key="2">
    <source>
        <dbReference type="ARBA" id="ARBA00022692"/>
    </source>
</evidence>
<keyword evidence="2 6" id="KW-0812">Transmembrane</keyword>
<gene>
    <name evidence="8" type="ORF">D641_0108145</name>
</gene>
<dbReference type="RefSeq" id="WP_017823162.1">
    <property type="nucleotide sequence ID" value="NZ_AORC01000009.1"/>
</dbReference>
<dbReference type="PIRSF" id="PIRSF006060">
    <property type="entry name" value="AA_transporter"/>
    <property type="match status" value="1"/>
</dbReference>
<dbReference type="Pfam" id="PF00324">
    <property type="entry name" value="AA_permease"/>
    <property type="match status" value="1"/>
</dbReference>
<feature type="transmembrane region" description="Helical" evidence="6">
    <location>
        <begin position="51"/>
        <end position="72"/>
    </location>
</feature>
<comment type="subcellular location">
    <subcellularLocation>
        <location evidence="1">Membrane</location>
        <topology evidence="1">Multi-pass membrane protein</topology>
    </subcellularLocation>
</comment>
<dbReference type="GO" id="GO:0016020">
    <property type="term" value="C:membrane"/>
    <property type="evidence" value="ECO:0007669"/>
    <property type="project" value="UniProtKB-SubCell"/>
</dbReference>
<dbReference type="InterPro" id="IPR050367">
    <property type="entry name" value="APC_superfamily"/>
</dbReference>
<accession>A0A022KWV2</accession>
<evidence type="ECO:0000256" key="4">
    <source>
        <dbReference type="ARBA" id="ARBA00023136"/>
    </source>
</evidence>
<sequence>MSTPATPPPPGSSAAPASSGASASGAPASGATASGAPGSGQLARRLGLGDAVVIGLASMIGAGVFVALGAAQDLAGPAVLLAVGLAALVAFGNATSTAQLAAQYPTSGGTYFFGRQQLGPWWGFLAGWCFVIGKTASCAAMAMVVAAYLVPEGFQRPIAAAVVVLLTAVNLVGVTRTAGLARILVTIALVALALTAARLLVGVAAGDGGAAFGAPVPGPLAGRATGFWDGGLAALLGAGDGGALGTVLAIAQAAAVVFFAFAGYARVATLGEEVTAPRRSIPRAILLALGAVFALYIALAAVLVLVGPAPGEQGWGPAPFIAALDLVGAGAVWKLVVTVGAAAAAAGALLALVAGVSRTMLGMAREGDLPRPLAHVSQRYSVPQRAEITVGIAVVLLVLLASDVLVAITASAFGVLLYYAVANIAAYTQTGEHRLFPKALQVMGLIGCILLVAALPGSTLVAGLALVAAGLVYRGIVLASRR</sequence>
<comment type="caution">
    <text evidence="8">The sequence shown here is derived from an EMBL/GenBank/DDBJ whole genome shotgun (WGS) entry which is preliminary data.</text>
</comment>
<feature type="compositionally biased region" description="Low complexity" evidence="5">
    <location>
        <begin position="12"/>
        <end position="36"/>
    </location>
</feature>
<feature type="domain" description="Amino acid permease/ SLC12A" evidence="7">
    <location>
        <begin position="51"/>
        <end position="438"/>
    </location>
</feature>
<feature type="transmembrane region" description="Helical" evidence="6">
    <location>
        <begin position="242"/>
        <end position="264"/>
    </location>
</feature>
<feature type="compositionally biased region" description="Pro residues" evidence="5">
    <location>
        <begin position="1"/>
        <end position="11"/>
    </location>
</feature>
<feature type="region of interest" description="Disordered" evidence="5">
    <location>
        <begin position="1"/>
        <end position="36"/>
    </location>
</feature>
<feature type="transmembrane region" description="Helical" evidence="6">
    <location>
        <begin position="331"/>
        <end position="356"/>
    </location>
</feature>
<feature type="transmembrane region" description="Helical" evidence="6">
    <location>
        <begin position="78"/>
        <end position="101"/>
    </location>
</feature>
<reference evidence="8 9" key="1">
    <citation type="journal article" date="2013" name="Genome Announc.">
        <title>Draft genome sequence of an Actinobacterium, Brachybacterium muris strain UCD-AY4.</title>
        <authorList>
            <person name="Lo J.R."/>
            <person name="Lang J.M."/>
            <person name="Darling A.E."/>
            <person name="Eisen J.A."/>
            <person name="Coil D.A."/>
        </authorList>
    </citation>
    <scope>NUCLEOTIDE SEQUENCE [LARGE SCALE GENOMIC DNA]</scope>
    <source>
        <strain evidence="8 9">UCD-AY4</strain>
    </source>
</reference>
<feature type="transmembrane region" description="Helical" evidence="6">
    <location>
        <begin position="440"/>
        <end position="473"/>
    </location>
</feature>
<dbReference type="AlphaFoldDB" id="A0A022KWV2"/>
<feature type="transmembrane region" description="Helical" evidence="6">
    <location>
        <begin position="122"/>
        <end position="148"/>
    </location>
</feature>
<evidence type="ECO:0000313" key="8">
    <source>
        <dbReference type="EMBL" id="EYT49388.1"/>
    </source>
</evidence>
<dbReference type="STRING" id="1249481.D641_0108145"/>
<protein>
    <submittedName>
        <fullName evidence="8">Transporter</fullName>
    </submittedName>
</protein>
<evidence type="ECO:0000256" key="6">
    <source>
        <dbReference type="SAM" id="Phobius"/>
    </source>
</evidence>